<dbReference type="KEGG" id="ppai:E1956_25505"/>
<accession>A0A4P7D2E5</accession>
<feature type="compositionally biased region" description="Low complexity" evidence="1">
    <location>
        <begin position="228"/>
        <end position="252"/>
    </location>
</feature>
<feature type="region of interest" description="Disordered" evidence="1">
    <location>
        <begin position="656"/>
        <end position="678"/>
    </location>
</feature>
<feature type="compositionally biased region" description="Basic and acidic residues" evidence="1">
    <location>
        <begin position="732"/>
        <end position="742"/>
    </location>
</feature>
<feature type="region of interest" description="Disordered" evidence="1">
    <location>
        <begin position="978"/>
        <end position="1001"/>
    </location>
</feature>
<dbReference type="Pfam" id="PF13332">
    <property type="entry name" value="Fil_haemagg_2"/>
    <property type="match status" value="3"/>
</dbReference>
<feature type="compositionally biased region" description="Low complexity" evidence="1">
    <location>
        <begin position="978"/>
        <end position="991"/>
    </location>
</feature>
<sequence length="1630" mass="162071">MVCISSCSPCLCSSTLQPLTKVHNTFYVGWVLTGDPDAIGGVFTTPPHGGQWNSGYQYTTWTGVAVANLIASISPQAQIIAGGNLDATNVGLFQNYWSAVASVGNITAPVTLDQNSWQGQIAPEVQVTYSGYYHYTNYDHSIADWTLPFGDAPFIGSRPGGYTQAAPADIRDYGLPGYESTFVAGGTLSGTGISVNNTAGNAVIPSLGLAPGQALSGVVISGPGGSASGTATGGTSSIQGSASGTNTGGASSVQGNAGGTSAGTATVNGGAGMVNPVIASATAQNVLQNLTIPQGGLFHPVSTPGADYLIETNPAFTNQKTFISSDYYLQQIGLNPQTTEKRLGDGFYEQMLVRNQITSLTGKAVLGPYSDPQAMYQALLAAGASLAQSLNLPFGVGLSAEQVAALTSNVVIMQTEIVDGQSVLVPVVYLAKASQQNMNGPLIAATDIDLKNAQVFTNSGTVQAGNTLSIDGKSIDNAFGALQSGRLMSLTTSGNIDLTSASVKAGSLALNAGGDLILNTAAKTVDQISATGATRTTTTLGSLASVNVAGDAAIVTGGNFEQHAGSLNVGGNLGMAVGGNWDLGTVQTGEHKVVERANGVSNTNINQVTGSSVSVGGVSQIGVGGDLTATGAKLNLGGGGTLAANGNVTLEAAKATSTIDSNSSGSDSHGSYSESLHRSDDTLTATTLNAGNSLTVVSGKDINVTGSAISLDKGTATLAATGNANIGAASETHVDNSQEQHSHSNVVSGKEVSSSRDTTTTLSQGSLVSADAVSIASGNDINVAGSTIVGTNDVALSAAHDVNITTTQDTMQSSGTYQEKTTGLGTSGLTVTVGSNKLATTDQESSVTNNASTVGSIDGNLSIQAGNTLHVTGSDLVAGGNVTGTAANVIIDAATDTAHQAQTQKTSSSGLTIGLAGSMGNAINNAYSEGQAVGRSADSGNDRAGALHAIAAAGDATLAGIGVKNAITGKGKPDIGVQVSVGSSQSQSQSSEDQTINRGSNVQAGGTATFVATQGDLTVAGSNVSANDAVLAAKNQVNIKNTTDTDQTRSSNSSSSASVGVQWTTGGGFGISAAMSNAHGDANSDAQMQNASHISGANSVTVISGGDTNITGSQIAGKQVTADVGGNLNISSIQDTTTSAAHQSSAGGGFSITQYGGANASVTAQKGHADGDYAQVGEQAGIYAGAGGFNVNVKGNTGLTGAVISSTADAEKNSLTTGTLTFSDVENHSHYSANSAGGSVGLSPGAKSDKAVGPASVPGSGGLVPMMAQNDSGDQSATTRSAISAGTISITDPTHQTQDITTLSRDTTDTNGQVSKTPDVNAILNQQADTMQAAQAAGQVVAQGIGAYADAKRADALDAAKTAYKNGDLDGATAALASFDSWSEGGDARAGLHLAGGALIGGLGGGSAFSTIGGAAGAALSSKLADQMKAFSDSVSGATGSSLIGNLAGNIASGLAGAAVGGTAGAATGSNVNLYNAANDKNDTEAKKEAQELKQALDKERAMLGQAGAKVPSGAQAATVPSTALAAGAAAGGKSTFWSSTKDKTPVENAYSHSTKHGDEFPAYQNSVQYVQGAQDFVNNPPPGTLIKTRPNGDTLYYDPATNTFASKTIGGAPKTMFKPSAGMDYWNRQ</sequence>
<feature type="compositionally biased region" description="Polar residues" evidence="1">
    <location>
        <begin position="743"/>
        <end position="761"/>
    </location>
</feature>
<dbReference type="GO" id="GO:0003824">
    <property type="term" value="F:catalytic activity"/>
    <property type="evidence" value="ECO:0007669"/>
    <property type="project" value="UniProtKB-ARBA"/>
</dbReference>
<organism evidence="2 3">
    <name type="scientific">Paraburkholderia pallida</name>
    <dbReference type="NCBI Taxonomy" id="2547399"/>
    <lineage>
        <taxon>Bacteria</taxon>
        <taxon>Pseudomonadati</taxon>
        <taxon>Pseudomonadota</taxon>
        <taxon>Betaproteobacteria</taxon>
        <taxon>Burkholderiales</taxon>
        <taxon>Burkholderiaceae</taxon>
        <taxon>Paraburkholderia</taxon>
    </lineage>
</organism>
<reference evidence="2 3" key="1">
    <citation type="submission" date="2019-03" db="EMBL/GenBank/DDBJ databases">
        <title>Paraburkholderia sp. 7MH5, isolated from subtropical forest soil.</title>
        <authorList>
            <person name="Gao Z.-H."/>
            <person name="Qiu L.-H."/>
        </authorList>
    </citation>
    <scope>NUCLEOTIDE SEQUENCE [LARGE SCALE GENOMIC DNA]</scope>
    <source>
        <strain evidence="2 3">7MH5</strain>
    </source>
</reference>
<feature type="region of interest" description="Disordered" evidence="1">
    <location>
        <begin position="228"/>
        <end position="257"/>
    </location>
</feature>
<evidence type="ECO:0000256" key="1">
    <source>
        <dbReference type="SAM" id="MobiDB-lite"/>
    </source>
</evidence>
<feature type="region of interest" description="Disordered" evidence="1">
    <location>
        <begin position="1240"/>
        <end position="1263"/>
    </location>
</feature>
<protein>
    <recommendedName>
        <fullName evidence="4">Filamentous hemagglutinin</fullName>
    </recommendedName>
</protein>
<keyword evidence="3" id="KW-1185">Reference proteome</keyword>
<dbReference type="EMBL" id="CP038149">
    <property type="protein sequence ID" value="QBR00845.1"/>
    <property type="molecule type" value="Genomic_DNA"/>
</dbReference>
<dbReference type="OrthoDB" id="5666689at2"/>
<dbReference type="Proteomes" id="UP000295727">
    <property type="component" value="Chromosome 2"/>
</dbReference>
<gene>
    <name evidence="2" type="ORF">E1956_25505</name>
</gene>
<name>A0A4P7D2E5_9BURK</name>
<proteinExistence type="predicted"/>
<feature type="region of interest" description="Disordered" evidence="1">
    <location>
        <begin position="731"/>
        <end position="761"/>
    </location>
</feature>
<feature type="compositionally biased region" description="Polar residues" evidence="1">
    <location>
        <begin position="992"/>
        <end position="1001"/>
    </location>
</feature>
<evidence type="ECO:0008006" key="4">
    <source>
        <dbReference type="Google" id="ProtNLM"/>
    </source>
</evidence>
<feature type="compositionally biased region" description="Low complexity" evidence="1">
    <location>
        <begin position="656"/>
        <end position="674"/>
    </location>
</feature>
<dbReference type="InterPro" id="IPR025157">
    <property type="entry name" value="Hemagglutinin_rpt"/>
</dbReference>
<evidence type="ECO:0000313" key="2">
    <source>
        <dbReference type="EMBL" id="QBR00845.1"/>
    </source>
</evidence>
<evidence type="ECO:0000313" key="3">
    <source>
        <dbReference type="Proteomes" id="UP000295727"/>
    </source>
</evidence>